<feature type="compositionally biased region" description="Basic and acidic residues" evidence="1">
    <location>
        <begin position="11"/>
        <end position="26"/>
    </location>
</feature>
<name>A0A9P9KKC1_FUSRE</name>
<keyword evidence="3" id="KW-1185">Reference proteome</keyword>
<comment type="caution">
    <text evidence="2">The sequence shown here is derived from an EMBL/GenBank/DDBJ whole genome shotgun (WGS) entry which is preliminary data.</text>
</comment>
<dbReference type="OrthoDB" id="4940976at2759"/>
<accession>A0A9P9KKC1</accession>
<reference evidence="2" key="1">
    <citation type="journal article" date="2021" name="Nat. Commun.">
        <title>Genetic determinants of endophytism in the Arabidopsis root mycobiome.</title>
        <authorList>
            <person name="Mesny F."/>
            <person name="Miyauchi S."/>
            <person name="Thiergart T."/>
            <person name="Pickel B."/>
            <person name="Atanasova L."/>
            <person name="Karlsson M."/>
            <person name="Huettel B."/>
            <person name="Barry K.W."/>
            <person name="Haridas S."/>
            <person name="Chen C."/>
            <person name="Bauer D."/>
            <person name="Andreopoulos W."/>
            <person name="Pangilinan J."/>
            <person name="LaButti K."/>
            <person name="Riley R."/>
            <person name="Lipzen A."/>
            <person name="Clum A."/>
            <person name="Drula E."/>
            <person name="Henrissat B."/>
            <person name="Kohler A."/>
            <person name="Grigoriev I.V."/>
            <person name="Martin F.M."/>
            <person name="Hacquard S."/>
        </authorList>
    </citation>
    <scope>NUCLEOTIDE SEQUENCE</scope>
    <source>
        <strain evidence="2">MPI-CAGE-AT-0023</strain>
    </source>
</reference>
<proteinExistence type="predicted"/>
<evidence type="ECO:0000313" key="3">
    <source>
        <dbReference type="Proteomes" id="UP000720189"/>
    </source>
</evidence>
<dbReference type="Proteomes" id="UP000720189">
    <property type="component" value="Unassembled WGS sequence"/>
</dbReference>
<gene>
    <name evidence="2" type="ORF">BKA55DRAFT_685397</name>
</gene>
<dbReference type="GeneID" id="70228739"/>
<feature type="region of interest" description="Disordered" evidence="1">
    <location>
        <begin position="1"/>
        <end position="26"/>
    </location>
</feature>
<dbReference type="EMBL" id="JAGMUX010000003">
    <property type="protein sequence ID" value="KAH7264913.1"/>
    <property type="molecule type" value="Genomic_DNA"/>
</dbReference>
<evidence type="ECO:0000256" key="1">
    <source>
        <dbReference type="SAM" id="MobiDB-lite"/>
    </source>
</evidence>
<sequence length="60" mass="6591">MSIARTATIREAAKSDRSMSNNEKRQIAEEFNAARRDLQAASQVAMATAAQSTSMYPRSL</sequence>
<dbReference type="RefSeq" id="XP_046053648.1">
    <property type="nucleotide sequence ID" value="XM_046198785.1"/>
</dbReference>
<organism evidence="2 3">
    <name type="scientific">Fusarium redolens</name>
    <dbReference type="NCBI Taxonomy" id="48865"/>
    <lineage>
        <taxon>Eukaryota</taxon>
        <taxon>Fungi</taxon>
        <taxon>Dikarya</taxon>
        <taxon>Ascomycota</taxon>
        <taxon>Pezizomycotina</taxon>
        <taxon>Sordariomycetes</taxon>
        <taxon>Hypocreomycetidae</taxon>
        <taxon>Hypocreales</taxon>
        <taxon>Nectriaceae</taxon>
        <taxon>Fusarium</taxon>
        <taxon>Fusarium redolens species complex</taxon>
    </lineage>
</organism>
<evidence type="ECO:0000313" key="2">
    <source>
        <dbReference type="EMBL" id="KAH7264913.1"/>
    </source>
</evidence>
<protein>
    <submittedName>
        <fullName evidence="2">Uncharacterized protein</fullName>
    </submittedName>
</protein>
<dbReference type="AlphaFoldDB" id="A0A9P9KKC1"/>